<feature type="signal peptide" evidence="2">
    <location>
        <begin position="1"/>
        <end position="22"/>
    </location>
</feature>
<keyword evidence="4" id="KW-1185">Reference proteome</keyword>
<feature type="compositionally biased region" description="Polar residues" evidence="1">
    <location>
        <begin position="186"/>
        <end position="198"/>
    </location>
</feature>
<accession>A0A1E5S0P2</accession>
<evidence type="ECO:0000313" key="4">
    <source>
        <dbReference type="Proteomes" id="UP000095358"/>
    </source>
</evidence>
<reference evidence="4" key="1">
    <citation type="journal article" date="2016" name="Genome Announc.">
        <title>Genome sequences of three species of Hanseniaspora isolated from spontaneous wine fermentations.</title>
        <authorList>
            <person name="Sternes P.R."/>
            <person name="Lee D."/>
            <person name="Kutyna D.R."/>
            <person name="Borneman A.R."/>
        </authorList>
    </citation>
    <scope>NUCLEOTIDE SEQUENCE [LARGE SCALE GENOMIC DNA]</scope>
    <source>
        <strain evidence="4">AWRI3580</strain>
    </source>
</reference>
<evidence type="ECO:0000256" key="1">
    <source>
        <dbReference type="SAM" id="MobiDB-lite"/>
    </source>
</evidence>
<evidence type="ECO:0000256" key="2">
    <source>
        <dbReference type="SAM" id="SignalP"/>
    </source>
</evidence>
<proteinExistence type="predicted"/>
<feature type="region of interest" description="Disordered" evidence="1">
    <location>
        <begin position="227"/>
        <end position="261"/>
    </location>
</feature>
<comment type="caution">
    <text evidence="3">The sequence shown here is derived from an EMBL/GenBank/DDBJ whole genome shotgun (WGS) entry which is preliminary data.</text>
</comment>
<dbReference type="VEuPathDB" id="FungiDB:AWRI3580_g274"/>
<gene>
    <name evidence="3" type="ORF">AWRI3580_g274</name>
</gene>
<protein>
    <submittedName>
        <fullName evidence="3">Uncharacterized protein</fullName>
    </submittedName>
</protein>
<evidence type="ECO:0000313" key="3">
    <source>
        <dbReference type="EMBL" id="OEJ92619.1"/>
    </source>
</evidence>
<dbReference type="EMBL" id="LPNN01000001">
    <property type="protein sequence ID" value="OEJ92619.1"/>
    <property type="molecule type" value="Genomic_DNA"/>
</dbReference>
<sequence>MLSNKVVITSAALLAALQNVKADSQEFGIVSIDSGTSLQYSTALIDTDSATGDYFPITVGSAYGKPSWVYVVDDQGHLVANGTYYWGIIPNSEGQYGVTTDASKAVEGFSIVDGSIASAQGYSFTAVPDGSSWDLYSTNSDGNNGNTNNNLYLELAAFTSSGGYASDYEPSNSSNDSVGSSTSASKNATTLAPSSSYNSSTTVIPATSSAAVAAVNTSSVVATSTVASANQTSTANHTTSGNSTSSNSTKSSSTSSHKNGAEVTKGSLSLLAMGLAGLFL</sequence>
<feature type="compositionally biased region" description="Low complexity" evidence="1">
    <location>
        <begin position="227"/>
        <end position="258"/>
    </location>
</feature>
<dbReference type="STRING" id="29833.A0A1E5S0P2"/>
<organism evidence="3 4">
    <name type="scientific">Hanseniaspora uvarum</name>
    <name type="common">Yeast</name>
    <name type="synonym">Kloeckera apiculata</name>
    <dbReference type="NCBI Taxonomy" id="29833"/>
    <lineage>
        <taxon>Eukaryota</taxon>
        <taxon>Fungi</taxon>
        <taxon>Dikarya</taxon>
        <taxon>Ascomycota</taxon>
        <taxon>Saccharomycotina</taxon>
        <taxon>Saccharomycetes</taxon>
        <taxon>Saccharomycodales</taxon>
        <taxon>Saccharomycodaceae</taxon>
        <taxon>Hanseniaspora</taxon>
    </lineage>
</organism>
<keyword evidence="2" id="KW-0732">Signal</keyword>
<dbReference type="OrthoDB" id="5415592at2759"/>
<dbReference type="AlphaFoldDB" id="A0A1E5S0P2"/>
<feature type="chain" id="PRO_5009185017" evidence="2">
    <location>
        <begin position="23"/>
        <end position="280"/>
    </location>
</feature>
<feature type="region of interest" description="Disordered" evidence="1">
    <location>
        <begin position="167"/>
        <end position="199"/>
    </location>
</feature>
<name>A0A1E5S0P2_HANUV</name>
<dbReference type="Proteomes" id="UP000095358">
    <property type="component" value="Unassembled WGS sequence"/>
</dbReference>
<feature type="compositionally biased region" description="Low complexity" evidence="1">
    <location>
        <begin position="171"/>
        <end position="185"/>
    </location>
</feature>